<dbReference type="Proteomes" id="UP000187203">
    <property type="component" value="Unassembled WGS sequence"/>
</dbReference>
<organism evidence="2 3">
    <name type="scientific">Corchorus olitorius</name>
    <dbReference type="NCBI Taxonomy" id="93759"/>
    <lineage>
        <taxon>Eukaryota</taxon>
        <taxon>Viridiplantae</taxon>
        <taxon>Streptophyta</taxon>
        <taxon>Embryophyta</taxon>
        <taxon>Tracheophyta</taxon>
        <taxon>Spermatophyta</taxon>
        <taxon>Magnoliopsida</taxon>
        <taxon>eudicotyledons</taxon>
        <taxon>Gunneridae</taxon>
        <taxon>Pentapetalae</taxon>
        <taxon>rosids</taxon>
        <taxon>malvids</taxon>
        <taxon>Malvales</taxon>
        <taxon>Malvaceae</taxon>
        <taxon>Grewioideae</taxon>
        <taxon>Apeibeae</taxon>
        <taxon>Corchorus</taxon>
    </lineage>
</organism>
<evidence type="ECO:0000313" key="2">
    <source>
        <dbReference type="EMBL" id="OMP13622.1"/>
    </source>
</evidence>
<keyword evidence="3" id="KW-1185">Reference proteome</keyword>
<evidence type="ECO:0000313" key="3">
    <source>
        <dbReference type="Proteomes" id="UP000187203"/>
    </source>
</evidence>
<protein>
    <submittedName>
        <fullName evidence="2">Uncharacterized protein</fullName>
    </submittedName>
</protein>
<name>A0A1R3L2Q7_9ROSI</name>
<feature type="region of interest" description="Disordered" evidence="1">
    <location>
        <begin position="221"/>
        <end position="261"/>
    </location>
</feature>
<evidence type="ECO:0000256" key="1">
    <source>
        <dbReference type="SAM" id="MobiDB-lite"/>
    </source>
</evidence>
<dbReference type="EMBL" id="AWUE01003721">
    <property type="protein sequence ID" value="OMP13622.1"/>
    <property type="molecule type" value="Genomic_DNA"/>
</dbReference>
<comment type="caution">
    <text evidence="2">The sequence shown here is derived from an EMBL/GenBank/DDBJ whole genome shotgun (WGS) entry which is preliminary data.</text>
</comment>
<proteinExistence type="predicted"/>
<feature type="region of interest" description="Disordered" evidence="1">
    <location>
        <begin position="187"/>
        <end position="207"/>
    </location>
</feature>
<dbReference type="AlphaFoldDB" id="A0A1R3L2Q7"/>
<reference evidence="3" key="1">
    <citation type="submission" date="2013-09" db="EMBL/GenBank/DDBJ databases">
        <title>Corchorus olitorius genome sequencing.</title>
        <authorList>
            <person name="Alam M."/>
            <person name="Haque M.S."/>
            <person name="Islam M.S."/>
            <person name="Emdad E.M."/>
            <person name="Islam M.M."/>
            <person name="Ahmed B."/>
            <person name="Halim A."/>
            <person name="Hossen Q.M.M."/>
            <person name="Hossain M.Z."/>
            <person name="Ahmed R."/>
            <person name="Khan M.M."/>
            <person name="Islam R."/>
            <person name="Rashid M.M."/>
            <person name="Khan S.A."/>
            <person name="Rahman M.S."/>
            <person name="Alam M."/>
            <person name="Yahiya A.S."/>
            <person name="Khan M.S."/>
            <person name="Azam M.S."/>
            <person name="Haque T."/>
            <person name="Lashkar M.Z.H."/>
            <person name="Akhand A.I."/>
            <person name="Morshed G."/>
            <person name="Roy S."/>
            <person name="Uddin K.S."/>
            <person name="Rabeya T."/>
            <person name="Hossain A.S."/>
            <person name="Chowdhury A."/>
            <person name="Snigdha A.R."/>
            <person name="Mortoza M.S."/>
            <person name="Matin S.A."/>
            <person name="Hoque S.M.E."/>
            <person name="Islam M.K."/>
            <person name="Roy D.K."/>
            <person name="Haider R."/>
            <person name="Moosa M.M."/>
            <person name="Elias S.M."/>
            <person name="Hasan A.M."/>
            <person name="Jahan S."/>
            <person name="Shafiuddin M."/>
            <person name="Mahmood N."/>
            <person name="Shommy N.S."/>
        </authorList>
    </citation>
    <scope>NUCLEOTIDE SEQUENCE [LARGE SCALE GENOMIC DNA]</scope>
    <source>
        <strain evidence="3">cv. O-4</strain>
    </source>
</reference>
<gene>
    <name evidence="2" type="ORF">COLO4_01280</name>
</gene>
<sequence>MCARQRTRRCRRPTAIRSATGAGSLRLAGRLDGLGGHVPSGHELRAGAQSCAGHRAHGGLCRGHGAQARDSTPAQHDRVRQRWRTTGGRALRERRPVASLALSQHLLQASSRALPRRPAHCGRWRRCLSDRFRAAGRSAAGLGPGARVHGNRRAWHADRLPAVRPHSTLRACAAAQAQTRRTFIRSQPPSGRRLRHQPRGYTGPPCISLNTGRKRGCAMQPANATAQPSSVGAGPTTASRKPRTMRSNEPSKRWTPCWPLPRNATSMRGSSAWNGVLWRTLPEHRARGHCRYRLSTAEKARPLPSHLVAAAGPGPALAVGDPADLESGSGGVDAAGGRHRPGLLVGPQAMAACPPGTTRPCPAATACRSCAGKDSGVLRQPP</sequence>
<accession>A0A1R3L2Q7</accession>